<evidence type="ECO:0000313" key="4">
    <source>
        <dbReference type="Proteomes" id="UP001054821"/>
    </source>
</evidence>
<organism evidence="2 3">
    <name type="scientific">Prunus dulcis</name>
    <name type="common">Almond</name>
    <name type="synonym">Amygdalus dulcis</name>
    <dbReference type="NCBI Taxonomy" id="3755"/>
    <lineage>
        <taxon>Eukaryota</taxon>
        <taxon>Viridiplantae</taxon>
        <taxon>Streptophyta</taxon>
        <taxon>Embryophyta</taxon>
        <taxon>Tracheophyta</taxon>
        <taxon>Spermatophyta</taxon>
        <taxon>Magnoliopsida</taxon>
        <taxon>eudicotyledons</taxon>
        <taxon>Gunneridae</taxon>
        <taxon>Pentapetalae</taxon>
        <taxon>rosids</taxon>
        <taxon>fabids</taxon>
        <taxon>Rosales</taxon>
        <taxon>Rosaceae</taxon>
        <taxon>Amygdaloideae</taxon>
        <taxon>Amygdaleae</taxon>
        <taxon>Prunus</taxon>
    </lineage>
</organism>
<dbReference type="EMBL" id="CABIKO010000637">
    <property type="protein sequence ID" value="VVA38377.1"/>
    <property type="molecule type" value="Genomic_DNA"/>
</dbReference>
<sequence>MEDANWTRMRPGLAFRLPDLPELRFLAGSAMVAESDLAETSAPRGCFRVGWSNGEGKRGFGCVFFG</sequence>
<dbReference type="Gramene" id="VVA38377">
    <property type="protein sequence ID" value="VVA38377"/>
    <property type="gene ID" value="Prudul26B030884"/>
</dbReference>
<dbReference type="Proteomes" id="UP001054821">
    <property type="component" value="Chromosome 1"/>
</dbReference>
<dbReference type="AlphaFoldDB" id="A0A5E4GEU2"/>
<evidence type="ECO:0000313" key="1">
    <source>
        <dbReference type="EMBL" id="KAI5351832.1"/>
    </source>
</evidence>
<evidence type="ECO:0000313" key="3">
    <source>
        <dbReference type="Proteomes" id="UP000327085"/>
    </source>
</evidence>
<name>A0A5E4GEU2_PRUDU</name>
<dbReference type="Proteomes" id="UP000327085">
    <property type="component" value="Chromosome 1"/>
</dbReference>
<accession>A0A5E4GEU2</accession>
<keyword evidence="4" id="KW-1185">Reference proteome</keyword>
<reference evidence="3" key="2">
    <citation type="journal article" date="2020" name="Plant J.">
        <title>Transposons played a major role in the diversification between the closely related almond and peach genomes: results from the almond genome sequence.</title>
        <authorList>
            <person name="Alioto T."/>
            <person name="Alexiou K.G."/>
            <person name="Bardil A."/>
            <person name="Barteri F."/>
            <person name="Castanera R."/>
            <person name="Cruz F."/>
            <person name="Dhingra A."/>
            <person name="Duval H."/>
            <person name="Fernandez I Marti A."/>
            <person name="Frias L."/>
            <person name="Galan B."/>
            <person name="Garcia J.L."/>
            <person name="Howad W."/>
            <person name="Gomez-Garrido J."/>
            <person name="Gut M."/>
            <person name="Julca I."/>
            <person name="Morata J."/>
            <person name="Puigdomenech P."/>
            <person name="Ribeca P."/>
            <person name="Rubio Cabetas M.J."/>
            <person name="Vlasova A."/>
            <person name="Wirthensohn M."/>
            <person name="Garcia-Mas J."/>
            <person name="Gabaldon T."/>
            <person name="Casacuberta J.M."/>
            <person name="Arus P."/>
        </authorList>
    </citation>
    <scope>NUCLEOTIDE SEQUENCE [LARGE SCALE GENOMIC DNA]</scope>
    <source>
        <strain evidence="3">cv. Texas</strain>
    </source>
</reference>
<reference evidence="1 4" key="3">
    <citation type="journal article" date="2022" name="G3 (Bethesda)">
        <title>Whole-genome sequence and methylome profiling of the almond [Prunus dulcis (Mill.) D.A. Webb] cultivar 'Nonpareil'.</title>
        <authorList>
            <person name="D'Amico-Willman K.M."/>
            <person name="Ouma W.Z."/>
            <person name="Meulia T."/>
            <person name="Sideli G.M."/>
            <person name="Gradziel T.M."/>
            <person name="Fresnedo-Ramirez J."/>
        </authorList>
    </citation>
    <scope>NUCLEOTIDE SEQUENCE [LARGE SCALE GENOMIC DNA]</scope>
    <source>
        <strain evidence="1">Clone GOH B32 T37-40</strain>
    </source>
</reference>
<dbReference type="InParanoid" id="A0A5E4GEU2"/>
<dbReference type="EMBL" id="JAJFAZ020000001">
    <property type="protein sequence ID" value="KAI5351832.1"/>
    <property type="molecule type" value="Genomic_DNA"/>
</dbReference>
<gene>
    <name evidence="2" type="ORF">ALMOND_2B030884</name>
    <name evidence="1" type="ORF">L3X38_004723</name>
</gene>
<protein>
    <submittedName>
        <fullName evidence="2">Uncharacterized protein</fullName>
    </submittedName>
</protein>
<reference evidence="2" key="1">
    <citation type="submission" date="2019-07" db="EMBL/GenBank/DDBJ databases">
        <authorList>
            <person name="Alioto T."/>
            <person name="Alioto T."/>
            <person name="Gomez Garrido J."/>
        </authorList>
    </citation>
    <scope>NUCLEOTIDE SEQUENCE</scope>
</reference>
<proteinExistence type="predicted"/>
<evidence type="ECO:0000313" key="2">
    <source>
        <dbReference type="EMBL" id="VVA38377.1"/>
    </source>
</evidence>